<evidence type="ECO:0000259" key="1">
    <source>
        <dbReference type="Pfam" id="PF07944"/>
    </source>
</evidence>
<feature type="domain" description="Non-reducing end beta-L-arabinofuranosidase-like GH127 catalytic" evidence="1">
    <location>
        <begin position="36"/>
        <end position="423"/>
    </location>
</feature>
<dbReference type="EMBL" id="CP046401">
    <property type="protein sequence ID" value="QGY47550.1"/>
    <property type="molecule type" value="Genomic_DNA"/>
</dbReference>
<dbReference type="GO" id="GO:0005975">
    <property type="term" value="P:carbohydrate metabolic process"/>
    <property type="evidence" value="ECO:0007669"/>
    <property type="project" value="InterPro"/>
</dbReference>
<dbReference type="RefSeq" id="WP_158871543.1">
    <property type="nucleotide sequence ID" value="NZ_CP046401.1"/>
</dbReference>
<dbReference type="Pfam" id="PF20736">
    <property type="entry name" value="Glyco_hydro127M"/>
    <property type="match status" value="1"/>
</dbReference>
<reference evidence="3 4" key="1">
    <citation type="submission" date="2019-11" db="EMBL/GenBank/DDBJ databases">
        <authorList>
            <person name="Zheng R.K."/>
            <person name="Sun C.M."/>
        </authorList>
    </citation>
    <scope>NUCLEOTIDE SEQUENCE [LARGE SCALE GENOMIC DNA]</scope>
    <source>
        <strain evidence="3 4">WC007</strain>
    </source>
</reference>
<proteinExistence type="predicted"/>
<evidence type="ECO:0000313" key="3">
    <source>
        <dbReference type="EMBL" id="QGY47550.1"/>
    </source>
</evidence>
<dbReference type="AlphaFoldDB" id="A0A6I6K2C5"/>
<dbReference type="Pfam" id="PF07944">
    <property type="entry name" value="Beta-AFase-like_GH127_cat"/>
    <property type="match status" value="1"/>
</dbReference>
<dbReference type="InterPro" id="IPR049046">
    <property type="entry name" value="Beta-AFase-like_GH127_middle"/>
</dbReference>
<dbReference type="SUPFAM" id="SSF48208">
    <property type="entry name" value="Six-hairpin glycosidases"/>
    <property type="match status" value="1"/>
</dbReference>
<dbReference type="InterPro" id="IPR008928">
    <property type="entry name" value="6-hairpin_glycosidase_sf"/>
</dbReference>
<evidence type="ECO:0000259" key="2">
    <source>
        <dbReference type="Pfam" id="PF20736"/>
    </source>
</evidence>
<evidence type="ECO:0008006" key="5">
    <source>
        <dbReference type="Google" id="ProtNLM"/>
    </source>
</evidence>
<evidence type="ECO:0000313" key="4">
    <source>
        <dbReference type="Proteomes" id="UP000428260"/>
    </source>
</evidence>
<keyword evidence="4" id="KW-1185">Reference proteome</keyword>
<gene>
    <name evidence="3" type="ORF">GM418_28940</name>
</gene>
<name>A0A6I6K2C5_9BACT</name>
<dbReference type="KEGG" id="mcos:GM418_28940"/>
<dbReference type="Proteomes" id="UP000428260">
    <property type="component" value="Chromosome"/>
</dbReference>
<dbReference type="PROSITE" id="PS51257">
    <property type="entry name" value="PROKAR_LIPOPROTEIN"/>
    <property type="match status" value="1"/>
</dbReference>
<organism evidence="3 4">
    <name type="scientific">Maribellus comscasis</name>
    <dbReference type="NCBI Taxonomy" id="2681766"/>
    <lineage>
        <taxon>Bacteria</taxon>
        <taxon>Pseudomonadati</taxon>
        <taxon>Bacteroidota</taxon>
        <taxon>Bacteroidia</taxon>
        <taxon>Marinilabiliales</taxon>
        <taxon>Prolixibacteraceae</taxon>
        <taxon>Maribellus</taxon>
    </lineage>
</organism>
<dbReference type="PANTHER" id="PTHR31151">
    <property type="entry name" value="PROLINE-TRNA LIGASE (DUF1680)"/>
    <property type="match status" value="1"/>
</dbReference>
<protein>
    <recommendedName>
        <fullName evidence="5">DUF1680 family protein</fullName>
    </recommendedName>
</protein>
<dbReference type="InterPro" id="IPR012878">
    <property type="entry name" value="Beta-AFase-like_GH127_cat"/>
</dbReference>
<accession>A0A6I6K2C5</accession>
<feature type="domain" description="Non-reducing end beta-L-arabinofuranosidase-like GH127 middle" evidence="2">
    <location>
        <begin position="437"/>
        <end position="532"/>
    </location>
</feature>
<sequence>MELFKRFTIILGLILILVLTLIISGCDESSVSSEVKVVSHPDLKSRNDYYLSNRQPLQPAHFIKLPLGSIKPDGWILKLLELQKEGLAGQLGEISAWLEKDNNAWLEQGGAHGWEEVPYWLRGYADMAFIFNDSNMKEETTVWIEAILASQQESGWFGPEMRNDRTNFLDFWPNMIVLFILQDYYEYSGDERVIDFMENYFRYEMTVPDEAFLSSYWENSRGGDNFYSVYWLYNITGEDWLLELAEKIHRNTAGWMQQSSLPNWHNVNIAQCFREPATYFMKTGDSAHLKATYNDFDLIRRTFGQVQGGMFGSDENARMGYIDPRQGTETCGFAEQMTSDGILTRITGDPFWADNCEDVLFNSFPAAFTNDMKALRYITCPNGVTADARNHSPGIANNGPFLLMNPFSSRCCQHNHGHALPYYSQNLVMASNDNGLAAVMYNSCKTHAKVGSGTEVLLIQETRYPFEDEIRFELKTPENTIFPLYLRIPGWCTNPSLQINGTKVNVDGVSGSYFRIEREWTDGDKVVLGLPMELGIRTWQVNQKSVSVDYGPLTFSLKIEEEFKELNSAETAIWDSKWQEGADPEKWPSYEISPASSWNYGLIVDVENPANSFTIIRKSWPNDDYPFSAENSTIELKGKGRKIPSWGIDQYGLVDVLPGYPVKTFGPVEDLTMIPMGAARLRISAFPQLKTE</sequence>
<dbReference type="PANTHER" id="PTHR31151:SF0">
    <property type="entry name" value="PROLINE-TRNA LIGASE (DUF1680)"/>
    <property type="match status" value="1"/>
</dbReference>